<feature type="non-terminal residue" evidence="1">
    <location>
        <position position="1"/>
    </location>
</feature>
<keyword evidence="2" id="KW-1185">Reference proteome</keyword>
<evidence type="ECO:0000313" key="1">
    <source>
        <dbReference type="EMBL" id="CAG8617449.1"/>
    </source>
</evidence>
<gene>
    <name evidence="1" type="ORF">SCALOS_LOCUS7528</name>
</gene>
<proteinExistence type="predicted"/>
<organism evidence="1 2">
    <name type="scientific">Scutellospora calospora</name>
    <dbReference type="NCBI Taxonomy" id="85575"/>
    <lineage>
        <taxon>Eukaryota</taxon>
        <taxon>Fungi</taxon>
        <taxon>Fungi incertae sedis</taxon>
        <taxon>Mucoromycota</taxon>
        <taxon>Glomeromycotina</taxon>
        <taxon>Glomeromycetes</taxon>
        <taxon>Diversisporales</taxon>
        <taxon>Gigasporaceae</taxon>
        <taxon>Scutellospora</taxon>
    </lineage>
</organism>
<dbReference type="Proteomes" id="UP000789860">
    <property type="component" value="Unassembled WGS sequence"/>
</dbReference>
<name>A0ACA9MVW7_9GLOM</name>
<comment type="caution">
    <text evidence="1">The sequence shown here is derived from an EMBL/GenBank/DDBJ whole genome shotgun (WGS) entry which is preliminary data.</text>
</comment>
<dbReference type="EMBL" id="CAJVPM010017013">
    <property type="protein sequence ID" value="CAG8617449.1"/>
    <property type="molecule type" value="Genomic_DNA"/>
</dbReference>
<reference evidence="1" key="1">
    <citation type="submission" date="2021-06" db="EMBL/GenBank/DDBJ databases">
        <authorList>
            <person name="Kallberg Y."/>
            <person name="Tangrot J."/>
            <person name="Rosling A."/>
        </authorList>
    </citation>
    <scope>NUCLEOTIDE SEQUENCE</scope>
    <source>
        <strain evidence="1">AU212A</strain>
    </source>
</reference>
<sequence length="186" mass="20721">APKRRQMMANPGPCETEGLEHEVPLRRTVLVQASEFQNSTWIRLCLIIGFETCTTPAVSRRASPPQSTDYASYGRGIVSSSCHWASTRGHECPRLQAAPRRGIPSTARNNHPRLLNRRGHASPSRSDHREISTSYWNSANVLLRYDGDPHFRRNAQGSQDKGGNRPHAGCLVVRNFGAQALMGRPR</sequence>
<evidence type="ECO:0000313" key="2">
    <source>
        <dbReference type="Proteomes" id="UP000789860"/>
    </source>
</evidence>
<protein>
    <submittedName>
        <fullName evidence="1">4914_t:CDS:1</fullName>
    </submittedName>
</protein>
<accession>A0ACA9MVW7</accession>